<dbReference type="NCBIfam" id="TIGR00544">
    <property type="entry name" value="lgt"/>
    <property type="match status" value="1"/>
</dbReference>
<feature type="transmembrane region" description="Helical" evidence="7">
    <location>
        <begin position="174"/>
        <end position="192"/>
    </location>
</feature>
<protein>
    <recommendedName>
        <fullName evidence="7">Phosphatidylglycerol--prolipoprotein diacylglyceryl transferase</fullName>
        <ecNumber evidence="7">2.5.1.145</ecNumber>
    </recommendedName>
</protein>
<feature type="transmembrane region" description="Helical" evidence="7">
    <location>
        <begin position="56"/>
        <end position="76"/>
    </location>
</feature>
<evidence type="ECO:0000256" key="7">
    <source>
        <dbReference type="HAMAP-Rule" id="MF_01147"/>
    </source>
</evidence>
<feature type="binding site" evidence="7">
    <location>
        <position position="139"/>
    </location>
    <ligand>
        <name>a 1,2-diacyl-sn-glycero-3-phospho-(1'-sn-glycerol)</name>
        <dbReference type="ChEBI" id="CHEBI:64716"/>
    </ligand>
</feature>
<organism evidence="8 9">
    <name type="scientific">Thioalbus denitrificans</name>
    <dbReference type="NCBI Taxonomy" id="547122"/>
    <lineage>
        <taxon>Bacteria</taxon>
        <taxon>Pseudomonadati</taxon>
        <taxon>Pseudomonadota</taxon>
        <taxon>Gammaproteobacteria</taxon>
        <taxon>Chromatiales</taxon>
        <taxon>Ectothiorhodospiraceae</taxon>
        <taxon>Thioalbus</taxon>
    </lineage>
</organism>
<keyword evidence="5 7" id="KW-1133">Transmembrane helix</keyword>
<dbReference type="EMBL" id="QPJY01000001">
    <property type="protein sequence ID" value="RCX33014.1"/>
    <property type="molecule type" value="Genomic_DNA"/>
</dbReference>
<feature type="transmembrane region" description="Helical" evidence="7">
    <location>
        <begin position="236"/>
        <end position="256"/>
    </location>
</feature>
<dbReference type="AlphaFoldDB" id="A0A369CMC3"/>
<dbReference type="GO" id="GO:0042158">
    <property type="term" value="P:lipoprotein biosynthetic process"/>
    <property type="evidence" value="ECO:0007669"/>
    <property type="project" value="UniProtKB-UniRule"/>
</dbReference>
<keyword evidence="2 7" id="KW-1003">Cell membrane</keyword>
<accession>A0A369CMC3</accession>
<evidence type="ECO:0000256" key="6">
    <source>
        <dbReference type="ARBA" id="ARBA00023136"/>
    </source>
</evidence>
<dbReference type="PROSITE" id="PS01311">
    <property type="entry name" value="LGT"/>
    <property type="match status" value="1"/>
</dbReference>
<comment type="catalytic activity">
    <reaction evidence="7">
        <text>L-cysteinyl-[prolipoprotein] + a 1,2-diacyl-sn-glycero-3-phospho-(1'-sn-glycerol) = an S-1,2-diacyl-sn-glyceryl-L-cysteinyl-[prolipoprotein] + sn-glycerol 1-phosphate + H(+)</text>
        <dbReference type="Rhea" id="RHEA:56712"/>
        <dbReference type="Rhea" id="RHEA-COMP:14679"/>
        <dbReference type="Rhea" id="RHEA-COMP:14680"/>
        <dbReference type="ChEBI" id="CHEBI:15378"/>
        <dbReference type="ChEBI" id="CHEBI:29950"/>
        <dbReference type="ChEBI" id="CHEBI:57685"/>
        <dbReference type="ChEBI" id="CHEBI:64716"/>
        <dbReference type="ChEBI" id="CHEBI:140658"/>
        <dbReference type="EC" id="2.5.1.145"/>
    </reaction>
</comment>
<feature type="transmembrane region" description="Helical" evidence="7">
    <location>
        <begin position="20"/>
        <end position="36"/>
    </location>
</feature>
<comment type="caution">
    <text evidence="8">The sequence shown here is derived from an EMBL/GenBank/DDBJ whole genome shotgun (WGS) entry which is preliminary data.</text>
</comment>
<evidence type="ECO:0000256" key="3">
    <source>
        <dbReference type="ARBA" id="ARBA00022679"/>
    </source>
</evidence>
<keyword evidence="6 7" id="KW-0472">Membrane</keyword>
<reference evidence="8 9" key="1">
    <citation type="submission" date="2018-07" db="EMBL/GenBank/DDBJ databases">
        <title>Genomic Encyclopedia of Type Strains, Phase IV (KMG-IV): sequencing the most valuable type-strain genomes for metagenomic binning, comparative biology and taxonomic classification.</title>
        <authorList>
            <person name="Goeker M."/>
        </authorList>
    </citation>
    <scope>NUCLEOTIDE SEQUENCE [LARGE SCALE GENOMIC DNA]</scope>
    <source>
        <strain evidence="8 9">DSM 26407</strain>
    </source>
</reference>
<evidence type="ECO:0000313" key="8">
    <source>
        <dbReference type="EMBL" id="RCX33014.1"/>
    </source>
</evidence>
<gene>
    <name evidence="7" type="primary">lgt</name>
    <name evidence="8" type="ORF">DFQ59_101313</name>
</gene>
<dbReference type="GO" id="GO:0005886">
    <property type="term" value="C:plasma membrane"/>
    <property type="evidence" value="ECO:0007669"/>
    <property type="project" value="UniProtKB-SubCell"/>
</dbReference>
<evidence type="ECO:0000313" key="9">
    <source>
        <dbReference type="Proteomes" id="UP000252707"/>
    </source>
</evidence>
<dbReference type="InterPro" id="IPR001640">
    <property type="entry name" value="Lgt"/>
</dbReference>
<comment type="similarity">
    <text evidence="1 7">Belongs to the Lgt family.</text>
</comment>
<evidence type="ECO:0000256" key="4">
    <source>
        <dbReference type="ARBA" id="ARBA00022692"/>
    </source>
</evidence>
<feature type="transmembrane region" description="Helical" evidence="7">
    <location>
        <begin position="120"/>
        <end position="140"/>
    </location>
</feature>
<dbReference type="Proteomes" id="UP000252707">
    <property type="component" value="Unassembled WGS sequence"/>
</dbReference>
<feature type="transmembrane region" description="Helical" evidence="7">
    <location>
        <begin position="96"/>
        <end position="113"/>
    </location>
</feature>
<dbReference type="EC" id="2.5.1.145" evidence="7"/>
<dbReference type="UniPathway" id="UPA00664"/>
<keyword evidence="3 7" id="KW-0808">Transferase</keyword>
<comment type="pathway">
    <text evidence="7">Protein modification; lipoprotein biosynthesis (diacylglyceryl transfer).</text>
</comment>
<dbReference type="Pfam" id="PF01790">
    <property type="entry name" value="LGT"/>
    <property type="match status" value="1"/>
</dbReference>
<dbReference type="RefSeq" id="WP_114278464.1">
    <property type="nucleotide sequence ID" value="NZ_QPJY01000001.1"/>
</dbReference>
<dbReference type="PANTHER" id="PTHR30589:SF0">
    <property type="entry name" value="PHOSPHATIDYLGLYCEROL--PROLIPOPROTEIN DIACYLGLYCERYL TRANSFERASE"/>
    <property type="match status" value="1"/>
</dbReference>
<keyword evidence="8" id="KW-0449">Lipoprotein</keyword>
<keyword evidence="9" id="KW-1185">Reference proteome</keyword>
<keyword evidence="4 7" id="KW-0812">Transmembrane</keyword>
<dbReference type="HAMAP" id="MF_01147">
    <property type="entry name" value="Lgt"/>
    <property type="match status" value="1"/>
</dbReference>
<sequence length="273" mass="30092">MLTYPDIDPVAISLGPLQVHWYGLMYVVGFVAAWWLGARRARRPGSGWTPDDVGDLIFYGALGVILGGRIGYTLFYGLDAFLADPLRILRLWEGGMSFHGGLLGVLAAMAWFARRTGRRFFTVTDFIAPLVPIGLGAGRLGNFINGELWGRVTDSPVGMVFPTGGPLPRHPSQLYEAFLEGLVLFAVLWWFSARPRPRMAVSALFLLGYGTFRFSVEFLREPDAHLGFVALGWMSMGQLLSVPLVLFGILLMILAYRGGRRGAAQTPEEKRAP</sequence>
<dbReference type="OrthoDB" id="871140at2"/>
<proteinExistence type="inferred from homology"/>
<name>A0A369CMC3_9GAMM</name>
<comment type="function">
    <text evidence="7">Catalyzes the transfer of the diacylglyceryl group from phosphatidylglycerol to the sulfhydryl group of the N-terminal cysteine of a prolipoprotein, the first step in the formation of mature lipoproteins.</text>
</comment>
<comment type="subcellular location">
    <subcellularLocation>
        <location evidence="7">Cell membrane</location>
        <topology evidence="7">Multi-pass membrane protein</topology>
    </subcellularLocation>
</comment>
<dbReference type="GO" id="GO:0008961">
    <property type="term" value="F:phosphatidylglycerol-prolipoprotein diacylglyceryl transferase activity"/>
    <property type="evidence" value="ECO:0007669"/>
    <property type="project" value="UniProtKB-UniRule"/>
</dbReference>
<evidence type="ECO:0000256" key="2">
    <source>
        <dbReference type="ARBA" id="ARBA00022475"/>
    </source>
</evidence>
<dbReference type="PANTHER" id="PTHR30589">
    <property type="entry name" value="PROLIPOPROTEIN DIACYLGLYCERYL TRANSFERASE"/>
    <property type="match status" value="1"/>
</dbReference>
<evidence type="ECO:0000256" key="5">
    <source>
        <dbReference type="ARBA" id="ARBA00022989"/>
    </source>
</evidence>
<evidence type="ECO:0000256" key="1">
    <source>
        <dbReference type="ARBA" id="ARBA00007150"/>
    </source>
</evidence>
<feature type="transmembrane region" description="Helical" evidence="7">
    <location>
        <begin position="199"/>
        <end position="216"/>
    </location>
</feature>